<organism evidence="11 12">
    <name type="scientific">Candidatus Woykebacteria bacterium RBG_13_40_15</name>
    <dbReference type="NCBI Taxonomy" id="1802593"/>
    <lineage>
        <taxon>Bacteria</taxon>
        <taxon>Candidatus Woykeibacteriota</taxon>
    </lineage>
</organism>
<dbReference type="InterPro" id="IPR009000">
    <property type="entry name" value="Transl_B-barrel_sf"/>
</dbReference>
<comment type="subunit">
    <text evidence="7 9">Part of the 50S ribosomal subunit. Forms a cluster with proteins L14 and L19.</text>
</comment>
<evidence type="ECO:0000313" key="11">
    <source>
        <dbReference type="EMBL" id="OGY24175.1"/>
    </source>
</evidence>
<dbReference type="GO" id="GO:0006412">
    <property type="term" value="P:translation"/>
    <property type="evidence" value="ECO:0007669"/>
    <property type="project" value="UniProtKB-UniRule"/>
</dbReference>
<feature type="compositionally biased region" description="Basic and acidic residues" evidence="10">
    <location>
        <begin position="225"/>
        <end position="250"/>
    </location>
</feature>
<dbReference type="HAMAP" id="MF_01325_B">
    <property type="entry name" value="Ribosomal_uL3_B"/>
    <property type="match status" value="1"/>
</dbReference>
<dbReference type="NCBIfam" id="TIGR03625">
    <property type="entry name" value="L3_bact"/>
    <property type="match status" value="1"/>
</dbReference>
<sequence length="272" mass="29537">MVNGMIGRKILMSQIFNKYNKMIPVTKIKVEPNFVVQMKNLEKDGYKSVQLGVGEKRKAKKPQLENSKKVGLSFSPTILHEFKFDGDLKPGEKLEVDQVFRKGSLVNVSGVSKGKGFAGVVKRWGFAGGPRTHGQSDRERAAGSIGATTTPGRVYKGMKMAGHMGNKQVTVEGLEIVELNKDENEILVAGSVPGAVGSVVFIQKSEKKKKAYQEPEIPRTPVISGKEEKETEGPKESLAEGITEEPKSDHSAPQPALGEEETTLESEGDSGK</sequence>
<dbReference type="Proteomes" id="UP000176631">
    <property type="component" value="Unassembled WGS sequence"/>
</dbReference>
<dbReference type="EMBL" id="MHCP01000015">
    <property type="protein sequence ID" value="OGY24175.1"/>
    <property type="molecule type" value="Genomic_DNA"/>
</dbReference>
<dbReference type="Pfam" id="PF00297">
    <property type="entry name" value="Ribosomal_L3"/>
    <property type="match status" value="1"/>
</dbReference>
<keyword evidence="4 7" id="KW-0689">Ribosomal protein</keyword>
<dbReference type="InterPro" id="IPR000597">
    <property type="entry name" value="Ribosomal_uL3"/>
</dbReference>
<evidence type="ECO:0000256" key="2">
    <source>
        <dbReference type="ARBA" id="ARBA00022730"/>
    </source>
</evidence>
<evidence type="ECO:0000256" key="6">
    <source>
        <dbReference type="ARBA" id="ARBA00035243"/>
    </source>
</evidence>
<feature type="region of interest" description="Disordered" evidence="10">
    <location>
        <begin position="129"/>
        <end position="151"/>
    </location>
</feature>
<dbReference type="PANTHER" id="PTHR11229:SF16">
    <property type="entry name" value="LARGE RIBOSOMAL SUBUNIT PROTEIN UL3C"/>
    <property type="match status" value="1"/>
</dbReference>
<dbReference type="GO" id="GO:0019843">
    <property type="term" value="F:rRNA binding"/>
    <property type="evidence" value="ECO:0007669"/>
    <property type="project" value="UniProtKB-UniRule"/>
</dbReference>
<keyword evidence="5 7" id="KW-0687">Ribonucleoprotein</keyword>
<keyword evidence="2 7" id="KW-0699">rRNA-binding</keyword>
<comment type="similarity">
    <text evidence="1 7 8">Belongs to the universal ribosomal protein uL3 family.</text>
</comment>
<dbReference type="Gene3D" id="3.30.160.810">
    <property type="match status" value="1"/>
</dbReference>
<evidence type="ECO:0000256" key="9">
    <source>
        <dbReference type="RuleBase" id="RU003906"/>
    </source>
</evidence>
<dbReference type="PROSITE" id="PS00474">
    <property type="entry name" value="RIBOSOMAL_L3"/>
    <property type="match status" value="1"/>
</dbReference>
<evidence type="ECO:0000256" key="4">
    <source>
        <dbReference type="ARBA" id="ARBA00022980"/>
    </source>
</evidence>
<evidence type="ECO:0000313" key="12">
    <source>
        <dbReference type="Proteomes" id="UP000176631"/>
    </source>
</evidence>
<evidence type="ECO:0000256" key="1">
    <source>
        <dbReference type="ARBA" id="ARBA00006540"/>
    </source>
</evidence>
<evidence type="ECO:0000256" key="3">
    <source>
        <dbReference type="ARBA" id="ARBA00022884"/>
    </source>
</evidence>
<dbReference type="GO" id="GO:0003735">
    <property type="term" value="F:structural constituent of ribosome"/>
    <property type="evidence" value="ECO:0007669"/>
    <property type="project" value="UniProtKB-UniRule"/>
</dbReference>
<dbReference type="GO" id="GO:0022625">
    <property type="term" value="C:cytosolic large ribosomal subunit"/>
    <property type="evidence" value="ECO:0007669"/>
    <property type="project" value="TreeGrafter"/>
</dbReference>
<dbReference type="AlphaFoldDB" id="A0A1G1W934"/>
<dbReference type="PANTHER" id="PTHR11229">
    <property type="entry name" value="50S RIBOSOMAL PROTEIN L3"/>
    <property type="match status" value="1"/>
</dbReference>
<gene>
    <name evidence="7" type="primary">rplC</name>
    <name evidence="11" type="ORF">A2172_01360</name>
</gene>
<evidence type="ECO:0000256" key="8">
    <source>
        <dbReference type="RuleBase" id="RU003905"/>
    </source>
</evidence>
<feature type="region of interest" description="Disordered" evidence="10">
    <location>
        <begin position="207"/>
        <end position="272"/>
    </location>
</feature>
<accession>A0A1G1W934</accession>
<dbReference type="Gene3D" id="2.40.30.10">
    <property type="entry name" value="Translation factors"/>
    <property type="match status" value="1"/>
</dbReference>
<dbReference type="InterPro" id="IPR019926">
    <property type="entry name" value="Ribosomal_uL3_CS"/>
</dbReference>
<feature type="compositionally biased region" description="Acidic residues" evidence="10">
    <location>
        <begin position="258"/>
        <end position="272"/>
    </location>
</feature>
<evidence type="ECO:0000256" key="7">
    <source>
        <dbReference type="HAMAP-Rule" id="MF_01325"/>
    </source>
</evidence>
<comment type="function">
    <text evidence="7 9">One of the primary rRNA binding proteins, it binds directly near the 3'-end of the 23S rRNA, where it nucleates assembly of the 50S subunit.</text>
</comment>
<dbReference type="InterPro" id="IPR019927">
    <property type="entry name" value="Ribosomal_uL3_bac/org-type"/>
</dbReference>
<keyword evidence="3 7" id="KW-0694">RNA-binding</keyword>
<dbReference type="SUPFAM" id="SSF50447">
    <property type="entry name" value="Translation proteins"/>
    <property type="match status" value="1"/>
</dbReference>
<proteinExistence type="inferred from homology"/>
<reference evidence="11 12" key="1">
    <citation type="journal article" date="2016" name="Nat. Commun.">
        <title>Thousands of microbial genomes shed light on interconnected biogeochemical processes in an aquifer system.</title>
        <authorList>
            <person name="Anantharaman K."/>
            <person name="Brown C.T."/>
            <person name="Hug L.A."/>
            <person name="Sharon I."/>
            <person name="Castelle C.J."/>
            <person name="Probst A.J."/>
            <person name="Thomas B.C."/>
            <person name="Singh A."/>
            <person name="Wilkins M.J."/>
            <person name="Karaoz U."/>
            <person name="Brodie E.L."/>
            <person name="Williams K.H."/>
            <person name="Hubbard S.S."/>
            <person name="Banfield J.F."/>
        </authorList>
    </citation>
    <scope>NUCLEOTIDE SEQUENCE [LARGE SCALE GENOMIC DNA]</scope>
</reference>
<protein>
    <recommendedName>
        <fullName evidence="6 7">Large ribosomal subunit protein uL3</fullName>
    </recommendedName>
</protein>
<evidence type="ECO:0000256" key="10">
    <source>
        <dbReference type="SAM" id="MobiDB-lite"/>
    </source>
</evidence>
<evidence type="ECO:0000256" key="5">
    <source>
        <dbReference type="ARBA" id="ARBA00023274"/>
    </source>
</evidence>
<name>A0A1G1W934_9BACT</name>
<dbReference type="STRING" id="1802593.A2172_01360"/>
<dbReference type="FunFam" id="2.40.30.10:FF:000004">
    <property type="entry name" value="50S ribosomal protein L3"/>
    <property type="match status" value="1"/>
</dbReference>
<comment type="caution">
    <text evidence="11">The sequence shown here is derived from an EMBL/GenBank/DDBJ whole genome shotgun (WGS) entry which is preliminary data.</text>
</comment>